<dbReference type="InterPro" id="IPR009091">
    <property type="entry name" value="RCC1/BLIP-II"/>
</dbReference>
<dbReference type="PANTHER" id="PTHR45982:SF1">
    <property type="entry name" value="REGULATOR OF CHROMOSOME CONDENSATION"/>
    <property type="match status" value="1"/>
</dbReference>
<organism evidence="1 2">
    <name type="scientific">Symbiodinium microadriaticum</name>
    <name type="common">Dinoflagellate</name>
    <name type="synonym">Zooxanthella microadriatica</name>
    <dbReference type="NCBI Taxonomy" id="2951"/>
    <lineage>
        <taxon>Eukaryota</taxon>
        <taxon>Sar</taxon>
        <taxon>Alveolata</taxon>
        <taxon>Dinophyceae</taxon>
        <taxon>Suessiales</taxon>
        <taxon>Symbiodiniaceae</taxon>
        <taxon>Symbiodinium</taxon>
    </lineage>
</organism>
<reference evidence="1 2" key="1">
    <citation type="submission" date="2016-02" db="EMBL/GenBank/DDBJ databases">
        <title>Genome analysis of coral dinoflagellate symbionts highlights evolutionary adaptations to a symbiotic lifestyle.</title>
        <authorList>
            <person name="Aranda M."/>
            <person name="Li Y."/>
            <person name="Liew Y.J."/>
            <person name="Baumgarten S."/>
            <person name="Simakov O."/>
            <person name="Wilson M."/>
            <person name="Piel J."/>
            <person name="Ashoor H."/>
            <person name="Bougouffa S."/>
            <person name="Bajic V.B."/>
            <person name="Ryu T."/>
            <person name="Ravasi T."/>
            <person name="Bayer T."/>
            <person name="Micklem G."/>
            <person name="Kim H."/>
            <person name="Bhak J."/>
            <person name="Lajeunesse T.C."/>
            <person name="Voolstra C.R."/>
        </authorList>
    </citation>
    <scope>NUCLEOTIDE SEQUENCE [LARGE SCALE GENOMIC DNA]</scope>
    <source>
        <strain evidence="1 2">CCMP2467</strain>
    </source>
</reference>
<sequence length="957" mass="105107">MTLSVAVALMSGRRMEVEVLHDTSVEELQRRAEVAFGVRGSLLSAAGVSLDGSMTVSSAGLQKGEVLTLASRPVAVAAATSAFAAILPDGSVVSWGERPYGGDCSTVQGRLKNVQQLQASQHAFAAILADRSVVTWGASFCGGDSRAVQHLLKDVQEIQSTRYAFAAILGDGSVITWGNADYGGDSSLVQDRLRKVRQIQATHYSFAAILEDGSVVTWGERQGDSSAVQGKLKNVKQIQASQSAYAAILTNGTMVSWGAKCSLGVGDRAVYELQDVRQVHAGQNAFAAIRADGSVAAWGNPAYGGDCSAVQDKLRDVKQIQAARLAFAAMLADGSIVSWGSAGHGGDSRFVEDRLRNVQQVQASHNAFAALLPDGSVVTWGADDSGGDSRSVQNRLRNVQQIQANMHAFAAILADGSVVTWGHADYGGDSDAVQGQLKNVQQVQASDLAFAAILADGSIVTWGYARYGGDSSSVREQLLPTQDESSWFLKLDDPIGHWSCHVSCVPGELMTVIEESGRLIHEVALGPDGEWFIMLEDAETFFGNTSDLFAAALHATKDSDGKMQVSWVAFGPKQSFFVHRANGEPFWHGLPKELEELVARHPRDVKHLALARPTGWCVLFHHGVWRWRLPPEHGLSDWLKSSEAYTLNHVYVGNSGEYFIETRQRAQWNAGDSLSEVLSYYCNRSSRQEKVKSAIAESPALSQAYAELMTVLTKVLEEHREDCYFDQLLETIKSKLLFDPQFTRLYSFNPACYGQRGGYPYFKPCGWRRCSLAIDKFEEYSGWCIAYHGTSCQNVASIMLRGLRRPGDQGVCVAHGQAYSTSHRTIYVSPAIEYAAFPVYAKFLEIEKNHWAQLVLECRVRPGSFVVKPGTLGNKYWPEHLRMDSNFETNSELEWLIESPDDVVFTGLMIREFGEAASENIYGSLVRQVTWARGSQGPEFEWTKLRAAEYERLRYYV</sequence>
<proteinExistence type="predicted"/>
<dbReference type="AlphaFoldDB" id="A0A1Q9EDG0"/>
<dbReference type="EMBL" id="LSRX01000183">
    <property type="protein sequence ID" value="OLQ05485.1"/>
    <property type="molecule type" value="Genomic_DNA"/>
</dbReference>
<dbReference type="OrthoDB" id="49113at2759"/>
<dbReference type="InterPro" id="IPR029071">
    <property type="entry name" value="Ubiquitin-like_domsf"/>
</dbReference>
<comment type="caution">
    <text evidence="1">The sequence shown here is derived from an EMBL/GenBank/DDBJ whole genome shotgun (WGS) entry which is preliminary data.</text>
</comment>
<dbReference type="InterPro" id="IPR051553">
    <property type="entry name" value="Ran_GTPase-activating"/>
</dbReference>
<protein>
    <submittedName>
        <fullName evidence="1">Putative E3 ubiquitin-protein ligase HERC1</fullName>
    </submittedName>
</protein>
<name>A0A1Q9EDG0_SYMMI</name>
<evidence type="ECO:0000313" key="1">
    <source>
        <dbReference type="EMBL" id="OLQ05485.1"/>
    </source>
</evidence>
<dbReference type="PANTHER" id="PTHR45982">
    <property type="entry name" value="REGULATOR OF CHROMOSOME CONDENSATION"/>
    <property type="match status" value="1"/>
</dbReference>
<keyword evidence="2" id="KW-1185">Reference proteome</keyword>
<gene>
    <name evidence="1" type="primary">HERC1</name>
    <name evidence="1" type="ORF">AK812_SmicGene11307</name>
</gene>
<dbReference type="Proteomes" id="UP000186817">
    <property type="component" value="Unassembled WGS sequence"/>
</dbReference>
<evidence type="ECO:0000313" key="2">
    <source>
        <dbReference type="Proteomes" id="UP000186817"/>
    </source>
</evidence>
<dbReference type="SUPFAM" id="SSF50985">
    <property type="entry name" value="RCC1/BLIP-II"/>
    <property type="match status" value="1"/>
</dbReference>
<accession>A0A1Q9EDG0</accession>
<dbReference type="SUPFAM" id="SSF54236">
    <property type="entry name" value="Ubiquitin-like"/>
    <property type="match status" value="1"/>
</dbReference>
<dbReference type="Gene3D" id="2.130.10.30">
    <property type="entry name" value="Regulator of chromosome condensation 1/beta-lactamase-inhibitor protein II"/>
    <property type="match status" value="2"/>
</dbReference>
<dbReference type="CDD" id="cd17039">
    <property type="entry name" value="Ubl_ubiquitin_like"/>
    <property type="match status" value="1"/>
</dbReference>